<dbReference type="STRING" id="1798680.A3J66_03945"/>
<organism evidence="1 2">
    <name type="scientific">Candidatus Magasanikbacteria bacterium RIFCSPHIGHO2_02_FULL_47_14</name>
    <dbReference type="NCBI Taxonomy" id="1798680"/>
    <lineage>
        <taxon>Bacteria</taxon>
        <taxon>Candidatus Magasanikiibacteriota</taxon>
    </lineage>
</organism>
<gene>
    <name evidence="1" type="ORF">A3J66_03945</name>
</gene>
<proteinExistence type="predicted"/>
<dbReference type="Proteomes" id="UP000176282">
    <property type="component" value="Unassembled WGS sequence"/>
</dbReference>
<accession>A0A1F6M7N5</accession>
<name>A0A1F6M7N5_9BACT</name>
<protein>
    <submittedName>
        <fullName evidence="1">Uncharacterized protein</fullName>
    </submittedName>
</protein>
<dbReference type="EMBL" id="MFQB01000028">
    <property type="protein sequence ID" value="OGH67578.1"/>
    <property type="molecule type" value="Genomic_DNA"/>
</dbReference>
<evidence type="ECO:0000313" key="2">
    <source>
        <dbReference type="Proteomes" id="UP000176282"/>
    </source>
</evidence>
<comment type="caution">
    <text evidence="1">The sequence shown here is derived from an EMBL/GenBank/DDBJ whole genome shotgun (WGS) entry which is preliminary data.</text>
</comment>
<evidence type="ECO:0000313" key="1">
    <source>
        <dbReference type="EMBL" id="OGH67578.1"/>
    </source>
</evidence>
<sequence length="101" mass="11580">MDFMTAVTQRNTHPLVQKFIDLYPGPKTKKKNTKKSIPFKQTDRFIRGRIVDFLRDGGSISIAHLYSTMFPDFSQDRLEQVVAGLAKDGLIKRKKQVIVLV</sequence>
<dbReference type="AlphaFoldDB" id="A0A1F6M7N5"/>
<reference evidence="1 2" key="1">
    <citation type="journal article" date="2016" name="Nat. Commun.">
        <title>Thousands of microbial genomes shed light on interconnected biogeochemical processes in an aquifer system.</title>
        <authorList>
            <person name="Anantharaman K."/>
            <person name="Brown C.T."/>
            <person name="Hug L.A."/>
            <person name="Sharon I."/>
            <person name="Castelle C.J."/>
            <person name="Probst A.J."/>
            <person name="Thomas B.C."/>
            <person name="Singh A."/>
            <person name="Wilkins M.J."/>
            <person name="Karaoz U."/>
            <person name="Brodie E.L."/>
            <person name="Williams K.H."/>
            <person name="Hubbard S.S."/>
            <person name="Banfield J.F."/>
        </authorList>
    </citation>
    <scope>NUCLEOTIDE SEQUENCE [LARGE SCALE GENOMIC DNA]</scope>
</reference>